<dbReference type="PANTHER" id="PTHR34315">
    <property type="match status" value="1"/>
</dbReference>
<feature type="compositionally biased region" description="Gly residues" evidence="1">
    <location>
        <begin position="338"/>
        <end position="359"/>
    </location>
</feature>
<dbReference type="InterPro" id="IPR015889">
    <property type="entry name" value="Intradiol_dOase_core"/>
</dbReference>
<dbReference type="PANTHER" id="PTHR34315:SF1">
    <property type="entry name" value="INTRADIOL RING-CLEAVAGE DIOXYGENASES DOMAIN-CONTAINING PROTEIN-RELATED"/>
    <property type="match status" value="1"/>
</dbReference>
<dbReference type="EMBL" id="JANBVN010000001">
    <property type="protein sequence ID" value="KAJ9165739.1"/>
    <property type="molecule type" value="Genomic_DNA"/>
</dbReference>
<evidence type="ECO:0000313" key="4">
    <source>
        <dbReference type="EMBL" id="KAJ9165739.1"/>
    </source>
</evidence>
<dbReference type="Pfam" id="PF00775">
    <property type="entry name" value="Dioxygenase_C"/>
    <property type="match status" value="1"/>
</dbReference>
<sequence length="368" mass="38535">MHLSTIIAALAATGAIAHPGHDHDAEQLARREALKFSKRDLSHCAAKIKARGLEARSVKRRSEIASGIIKKRNLKNRDLTSLLNVTHHSSECYTLDTPVETIFATNNSCVLSPEVTEGPYYVAGEYIRQDVTEDQAGVDLALDIQVLDVNTCEPVPNVYMEIWHCNSTGVYSGVVASGNGNGDASNINATFLRGVQQTDADGAAQFNTLFPGHYTGRTTHIHVMVHTNATAFPNGTLIDTTHVGHVGQAFFDQDLISSVEATSVYSVNTQALTTNAQDSILSEEAATSDPFVQYVLLGDSVEDGLLGWLSFGIDPTLSKNVSAAATLYQEGGVANPNAGGGGGPGGAPPSGGFPSGPGGPASTATATA</sequence>
<dbReference type="InterPro" id="IPR000627">
    <property type="entry name" value="Intradiol_dOase_C"/>
</dbReference>
<gene>
    <name evidence="4" type="ORF">NKR19_g45</name>
</gene>
<evidence type="ECO:0000313" key="5">
    <source>
        <dbReference type="Proteomes" id="UP001174691"/>
    </source>
</evidence>
<keyword evidence="5" id="KW-1185">Reference proteome</keyword>
<dbReference type="AlphaFoldDB" id="A0AA38W1A5"/>
<dbReference type="GO" id="GO:0016702">
    <property type="term" value="F:oxidoreductase activity, acting on single donors with incorporation of molecular oxygen, incorporation of two atoms of oxygen"/>
    <property type="evidence" value="ECO:0007669"/>
    <property type="project" value="InterPro"/>
</dbReference>
<dbReference type="Proteomes" id="UP001174691">
    <property type="component" value="Unassembled WGS sequence"/>
</dbReference>
<feature type="domain" description="Intradiol ring-cleavage dioxygenases" evidence="3">
    <location>
        <begin position="117"/>
        <end position="218"/>
    </location>
</feature>
<dbReference type="CDD" id="cd03457">
    <property type="entry name" value="intradiol_dioxygenase_like"/>
    <property type="match status" value="1"/>
</dbReference>
<evidence type="ECO:0000256" key="1">
    <source>
        <dbReference type="SAM" id="MobiDB-lite"/>
    </source>
</evidence>
<proteinExistence type="predicted"/>
<organism evidence="4 5">
    <name type="scientific">Coniochaeta hoffmannii</name>
    <dbReference type="NCBI Taxonomy" id="91930"/>
    <lineage>
        <taxon>Eukaryota</taxon>
        <taxon>Fungi</taxon>
        <taxon>Dikarya</taxon>
        <taxon>Ascomycota</taxon>
        <taxon>Pezizomycotina</taxon>
        <taxon>Sordariomycetes</taxon>
        <taxon>Sordariomycetidae</taxon>
        <taxon>Coniochaetales</taxon>
        <taxon>Coniochaetaceae</taxon>
        <taxon>Coniochaeta</taxon>
    </lineage>
</organism>
<feature type="chain" id="PRO_5041270097" evidence="2">
    <location>
        <begin position="18"/>
        <end position="368"/>
    </location>
</feature>
<feature type="region of interest" description="Disordered" evidence="1">
    <location>
        <begin position="334"/>
        <end position="368"/>
    </location>
</feature>
<comment type="caution">
    <text evidence="4">The sequence shown here is derived from an EMBL/GenBank/DDBJ whole genome shotgun (WGS) entry which is preliminary data.</text>
</comment>
<evidence type="ECO:0000259" key="3">
    <source>
        <dbReference type="Pfam" id="PF00775"/>
    </source>
</evidence>
<feature type="signal peptide" evidence="2">
    <location>
        <begin position="1"/>
        <end position="17"/>
    </location>
</feature>
<keyword evidence="2" id="KW-0732">Signal</keyword>
<dbReference type="GO" id="GO:0008199">
    <property type="term" value="F:ferric iron binding"/>
    <property type="evidence" value="ECO:0007669"/>
    <property type="project" value="InterPro"/>
</dbReference>
<keyword evidence="4" id="KW-0223">Dioxygenase</keyword>
<dbReference type="Gene3D" id="2.60.130.10">
    <property type="entry name" value="Aromatic compound dioxygenase"/>
    <property type="match status" value="1"/>
</dbReference>
<evidence type="ECO:0000256" key="2">
    <source>
        <dbReference type="SAM" id="SignalP"/>
    </source>
</evidence>
<keyword evidence="4" id="KW-0560">Oxidoreductase</keyword>
<reference evidence="4" key="1">
    <citation type="submission" date="2022-07" db="EMBL/GenBank/DDBJ databases">
        <title>Fungi with potential for degradation of polypropylene.</title>
        <authorList>
            <person name="Gostincar C."/>
        </authorList>
    </citation>
    <scope>NUCLEOTIDE SEQUENCE</scope>
    <source>
        <strain evidence="4">EXF-13287</strain>
    </source>
</reference>
<dbReference type="SUPFAM" id="SSF49482">
    <property type="entry name" value="Aromatic compound dioxygenase"/>
    <property type="match status" value="1"/>
</dbReference>
<protein>
    <submittedName>
        <fullName evidence="4">Aromatic compound dioxygenase</fullName>
    </submittedName>
</protein>
<name>A0AA38W1A5_9PEZI</name>
<accession>A0AA38W1A5</accession>